<evidence type="ECO:0000256" key="4">
    <source>
        <dbReference type="ARBA" id="ARBA00022777"/>
    </source>
</evidence>
<feature type="compositionally biased region" description="Low complexity" evidence="8">
    <location>
        <begin position="319"/>
        <end position="329"/>
    </location>
</feature>
<dbReference type="InterPro" id="IPR000719">
    <property type="entry name" value="Prot_kinase_dom"/>
</dbReference>
<dbReference type="PROSITE" id="PS00107">
    <property type="entry name" value="PROTEIN_KINASE_ATP"/>
    <property type="match status" value="1"/>
</dbReference>
<evidence type="ECO:0000256" key="7">
    <source>
        <dbReference type="PROSITE-ProRule" id="PRU10141"/>
    </source>
</evidence>
<evidence type="ECO:0000313" key="10">
    <source>
        <dbReference type="EMBL" id="GCE16160.1"/>
    </source>
</evidence>
<dbReference type="OrthoDB" id="146908at2"/>
<dbReference type="InterPro" id="IPR011009">
    <property type="entry name" value="Kinase-like_dom_sf"/>
</dbReference>
<keyword evidence="3 7" id="KW-0547">Nucleotide-binding</keyword>
<protein>
    <recommendedName>
        <fullName evidence="1">non-specific serine/threonine protein kinase</fullName>
        <ecNumber evidence="1">2.7.11.1</ecNumber>
    </recommendedName>
</protein>
<feature type="repeat" description="TPR" evidence="6">
    <location>
        <begin position="400"/>
        <end position="433"/>
    </location>
</feature>
<keyword evidence="4" id="KW-0418">Kinase</keyword>
<dbReference type="EMBL" id="BIFR01000002">
    <property type="protein sequence ID" value="GCE16160.1"/>
    <property type="molecule type" value="Genomic_DNA"/>
</dbReference>
<evidence type="ECO:0000259" key="9">
    <source>
        <dbReference type="PROSITE" id="PS50011"/>
    </source>
</evidence>
<keyword evidence="6" id="KW-0802">TPR repeat</keyword>
<dbReference type="EC" id="2.7.11.1" evidence="1"/>
<feature type="domain" description="Protein kinase" evidence="9">
    <location>
        <begin position="47"/>
        <end position="344"/>
    </location>
</feature>
<evidence type="ECO:0000256" key="8">
    <source>
        <dbReference type="SAM" id="MobiDB-lite"/>
    </source>
</evidence>
<reference evidence="11" key="1">
    <citation type="submission" date="2018-12" db="EMBL/GenBank/DDBJ databases">
        <title>Tengunoibacter tsumagoiensis gen. nov., sp. nov., Dictyobacter kobayashii sp. nov., D. alpinus sp. nov., and D. joshuensis sp. nov. and description of Dictyobacteraceae fam. nov. within the order Ktedonobacterales isolated from Tengu-no-mugimeshi.</title>
        <authorList>
            <person name="Wang C.M."/>
            <person name="Zheng Y."/>
            <person name="Sakai Y."/>
            <person name="Toyoda A."/>
            <person name="Minakuchi Y."/>
            <person name="Abe K."/>
            <person name="Yokota A."/>
            <person name="Yabe S."/>
        </authorList>
    </citation>
    <scope>NUCLEOTIDE SEQUENCE [LARGE SCALE GENOMIC DNA]</scope>
    <source>
        <strain evidence="11">Uno3</strain>
    </source>
</reference>
<gene>
    <name evidence="10" type="ORF">KTT_60190</name>
</gene>
<proteinExistence type="predicted"/>
<dbReference type="Gene3D" id="1.25.40.10">
    <property type="entry name" value="Tetratricopeptide repeat domain"/>
    <property type="match status" value="1"/>
</dbReference>
<dbReference type="InterPro" id="IPR019734">
    <property type="entry name" value="TPR_rpt"/>
</dbReference>
<dbReference type="GO" id="GO:0004674">
    <property type="term" value="F:protein serine/threonine kinase activity"/>
    <property type="evidence" value="ECO:0007669"/>
    <property type="project" value="UniProtKB-EC"/>
</dbReference>
<dbReference type="Pfam" id="PF14559">
    <property type="entry name" value="TPR_19"/>
    <property type="match status" value="1"/>
</dbReference>
<sequence>MEDTHNRQSQEGAQAFCLGHPAHPLQAGELVCPICGTLAASATIGMYRIQRNLGTGRSGHAYLAIHQRSNQPAVIKLIAADNASVHLWDAARREVRVITTLRHRSILPVFSCSTWVPGENGSMQPTSEMNTFHSGRGTYLLTLCQYLPANISTFATYYQKKEVQQQLLSQGVSLSALLMHLVQQAGSALSAVHGRGLVHGALTPGNILLSQQHHLWLADFGLARLHPPTAPYLAPELYQANSMSIQANDMRIYWNAAKPSSDQYALAIICQQLFSQLLSATDYQYLLPVLQRAAQQRPEQRYPGVDLFVQDLMALISRSTTSSSQTQTRNEIRERSGGVQNPVTPPPPTAHTEQRSTTGTDRSSLSGIQATPIPHYLSDSQQMTPPLSLTPLTPLSNNTVEDWEKRGDKLFTTHDYDGALQAYHRALEIHGNKSSLWLALGDTYFALERYKEALMAYEQAMYLNPNDSQAWSNRGTVLDALGRRQEAMDCYERAEQLS</sequence>
<dbReference type="PANTHER" id="PTHR43289:SF6">
    <property type="entry name" value="SERINE_THREONINE-PROTEIN KINASE NEKL-3"/>
    <property type="match status" value="1"/>
</dbReference>
<dbReference type="SUPFAM" id="SSF48452">
    <property type="entry name" value="TPR-like"/>
    <property type="match status" value="1"/>
</dbReference>
<dbReference type="Gene3D" id="3.30.200.20">
    <property type="entry name" value="Phosphorylase Kinase, domain 1"/>
    <property type="match status" value="1"/>
</dbReference>
<evidence type="ECO:0000256" key="3">
    <source>
        <dbReference type="ARBA" id="ARBA00022741"/>
    </source>
</evidence>
<evidence type="ECO:0000256" key="6">
    <source>
        <dbReference type="PROSITE-ProRule" id="PRU00339"/>
    </source>
</evidence>
<comment type="caution">
    <text evidence="10">The sequence shown here is derived from an EMBL/GenBank/DDBJ whole genome shotgun (WGS) entry which is preliminary data.</text>
</comment>
<organism evidence="10 11">
    <name type="scientific">Tengunoibacter tsumagoiensis</name>
    <dbReference type="NCBI Taxonomy" id="2014871"/>
    <lineage>
        <taxon>Bacteria</taxon>
        <taxon>Bacillati</taxon>
        <taxon>Chloroflexota</taxon>
        <taxon>Ktedonobacteria</taxon>
        <taxon>Ktedonobacterales</taxon>
        <taxon>Dictyobacteraceae</taxon>
        <taxon>Tengunoibacter</taxon>
    </lineage>
</organism>
<feature type="binding site" evidence="7">
    <location>
        <position position="76"/>
    </location>
    <ligand>
        <name>ATP</name>
        <dbReference type="ChEBI" id="CHEBI:30616"/>
    </ligand>
</feature>
<dbReference type="InterPro" id="IPR011990">
    <property type="entry name" value="TPR-like_helical_dom_sf"/>
</dbReference>
<dbReference type="AlphaFoldDB" id="A0A402AAK8"/>
<dbReference type="GO" id="GO:0005524">
    <property type="term" value="F:ATP binding"/>
    <property type="evidence" value="ECO:0007669"/>
    <property type="project" value="UniProtKB-UniRule"/>
</dbReference>
<keyword evidence="2" id="KW-0808">Transferase</keyword>
<dbReference type="SMART" id="SM00028">
    <property type="entry name" value="TPR"/>
    <property type="match status" value="3"/>
</dbReference>
<accession>A0A402AAK8</accession>
<feature type="repeat" description="TPR" evidence="6">
    <location>
        <begin position="434"/>
        <end position="467"/>
    </location>
</feature>
<feature type="compositionally biased region" description="Polar residues" evidence="8">
    <location>
        <begin position="355"/>
        <end position="369"/>
    </location>
</feature>
<dbReference type="Gene3D" id="1.10.510.10">
    <property type="entry name" value="Transferase(Phosphotransferase) domain 1"/>
    <property type="match status" value="1"/>
</dbReference>
<evidence type="ECO:0000256" key="5">
    <source>
        <dbReference type="ARBA" id="ARBA00022840"/>
    </source>
</evidence>
<dbReference type="PROSITE" id="PS50293">
    <property type="entry name" value="TPR_REGION"/>
    <property type="match status" value="2"/>
</dbReference>
<dbReference type="Proteomes" id="UP000287352">
    <property type="component" value="Unassembled WGS sequence"/>
</dbReference>
<dbReference type="InterPro" id="IPR017441">
    <property type="entry name" value="Protein_kinase_ATP_BS"/>
</dbReference>
<name>A0A402AAK8_9CHLR</name>
<evidence type="ECO:0000256" key="2">
    <source>
        <dbReference type="ARBA" id="ARBA00022679"/>
    </source>
</evidence>
<keyword evidence="5 7" id="KW-0067">ATP-binding</keyword>
<keyword evidence="11" id="KW-1185">Reference proteome</keyword>
<feature type="region of interest" description="Disordered" evidence="8">
    <location>
        <begin position="319"/>
        <end position="370"/>
    </location>
</feature>
<dbReference type="RefSeq" id="WP_126583540.1">
    <property type="nucleotide sequence ID" value="NZ_BIFR01000002.1"/>
</dbReference>
<dbReference type="Pfam" id="PF00069">
    <property type="entry name" value="Pkinase"/>
    <property type="match status" value="1"/>
</dbReference>
<evidence type="ECO:0000313" key="11">
    <source>
        <dbReference type="Proteomes" id="UP000287352"/>
    </source>
</evidence>
<dbReference type="PROSITE" id="PS50005">
    <property type="entry name" value="TPR"/>
    <property type="match status" value="2"/>
</dbReference>
<dbReference type="PANTHER" id="PTHR43289">
    <property type="entry name" value="MITOGEN-ACTIVATED PROTEIN KINASE KINASE KINASE 20-RELATED"/>
    <property type="match status" value="1"/>
</dbReference>
<dbReference type="SUPFAM" id="SSF56112">
    <property type="entry name" value="Protein kinase-like (PK-like)"/>
    <property type="match status" value="1"/>
</dbReference>
<dbReference type="PROSITE" id="PS50011">
    <property type="entry name" value="PROTEIN_KINASE_DOM"/>
    <property type="match status" value="1"/>
</dbReference>
<evidence type="ECO:0000256" key="1">
    <source>
        <dbReference type="ARBA" id="ARBA00012513"/>
    </source>
</evidence>